<dbReference type="Pfam" id="PF13424">
    <property type="entry name" value="TPR_12"/>
    <property type="match status" value="2"/>
</dbReference>
<dbReference type="InterPro" id="IPR027417">
    <property type="entry name" value="P-loop_NTPase"/>
</dbReference>
<sequence length="832" mass="90032">MELAGRVMGADDATGVSPDRLASVTTLAELAEVLHALRRRYARRTGQPVPTYRDIAARAGWSHSIIGQYFTGQTLPPPDRFDVLVRLLGASPGEQGGLATALDRVADGRRQRPAADPSRSAVPAQLPMDVADFVGRGTELARLDELAVAASRLIVIVGTGGVGKTSLAVRFAHRSRAAFPDGQLFVDLRGYHPERPLQPADALAGFLRALGVPSHEIPVDEQERASRYRTELEHKRALVVLDNAATAEQVRPLLPGCGTCLVLVTSRDTQAGLVVRHGAHRVALDVLPDADALDLLRRLAAEQVRRDPPAARQLVDQCARLPLALRIAAEIAVARPSAGLVELVTDLTDEQRRLRRLSAGTDRLTAVDAVFSWSYRQLAPAARRLLRTLGLHPGRDFDRYAAAALAGVPVDQAGDLLDTLTRAHLVQVAAAGTDASRRYQMHDLLRAYAASLALARNARPAPDTARERLYGHYVRAADQAVHALYPADVDRRPPAGRGAVACPPLENPTDALAWLDVERANLVAVVDDAVAHDRYGHAVMLARVLFRYLDGGHPREAVAVHTRAVEAARQLAEPAAEARALGDLGSAYWQRSELARAADHFQRAHDLLTALGDEAGRVRMMNSLGIVHWRQGALAEAARYCGEAMAGFARLGDPHGEARAMTNLGVVRLRQHRLDEAADLLRRALVTHRDIGCRDGGAYTLTSLGEVLARQGRPDEAAAHHRRAIEEFRQVGDGTGETYALDNLGAAERDLGRLAESAECHVRALRRFTQRGDLYGQARCVLNLAALADRRGGHGEAVRHYRRAIELARRVGDRASEAEALDGLALVSAGEP</sequence>
<accession>A0ABN2M0H8</accession>
<dbReference type="PROSITE" id="PS50005">
    <property type="entry name" value="TPR"/>
    <property type="match status" value="1"/>
</dbReference>
<dbReference type="InterPro" id="IPR002182">
    <property type="entry name" value="NB-ARC"/>
</dbReference>
<keyword evidence="4" id="KW-1185">Reference proteome</keyword>
<organism evidence="3 4">
    <name type="scientific">Luedemannella flava</name>
    <dbReference type="NCBI Taxonomy" id="349316"/>
    <lineage>
        <taxon>Bacteria</taxon>
        <taxon>Bacillati</taxon>
        <taxon>Actinomycetota</taxon>
        <taxon>Actinomycetes</taxon>
        <taxon>Micromonosporales</taxon>
        <taxon>Micromonosporaceae</taxon>
        <taxon>Luedemannella</taxon>
    </lineage>
</organism>
<comment type="caution">
    <text evidence="3">The sequence shown here is derived from an EMBL/GenBank/DDBJ whole genome shotgun (WGS) entry which is preliminary data.</text>
</comment>
<dbReference type="Proteomes" id="UP001500218">
    <property type="component" value="Unassembled WGS sequence"/>
</dbReference>
<dbReference type="InterPro" id="IPR010982">
    <property type="entry name" value="Lambda_DNA-bd_dom_sf"/>
</dbReference>
<feature type="domain" description="HTH cro/C1-type" evidence="2">
    <location>
        <begin position="53"/>
        <end position="95"/>
    </location>
</feature>
<protein>
    <recommendedName>
        <fullName evidence="2">HTH cro/C1-type domain-containing protein</fullName>
    </recommendedName>
</protein>
<evidence type="ECO:0000256" key="1">
    <source>
        <dbReference type="PROSITE-ProRule" id="PRU00339"/>
    </source>
</evidence>
<dbReference type="InterPro" id="IPR019734">
    <property type="entry name" value="TPR_rpt"/>
</dbReference>
<evidence type="ECO:0000313" key="4">
    <source>
        <dbReference type="Proteomes" id="UP001500218"/>
    </source>
</evidence>
<evidence type="ECO:0000259" key="2">
    <source>
        <dbReference type="PROSITE" id="PS50943"/>
    </source>
</evidence>
<dbReference type="Gene3D" id="3.40.50.300">
    <property type="entry name" value="P-loop containing nucleotide triphosphate hydrolases"/>
    <property type="match status" value="1"/>
</dbReference>
<gene>
    <name evidence="3" type="ORF">GCM10009682_25260</name>
</gene>
<dbReference type="Pfam" id="PF00931">
    <property type="entry name" value="NB-ARC"/>
    <property type="match status" value="1"/>
</dbReference>
<dbReference type="EMBL" id="BAAALT010000064">
    <property type="protein sequence ID" value="GAA1802361.1"/>
    <property type="molecule type" value="Genomic_DNA"/>
</dbReference>
<keyword evidence="1" id="KW-0802">TPR repeat</keyword>
<name>A0ABN2M0H8_9ACTN</name>
<dbReference type="Gene3D" id="1.25.40.10">
    <property type="entry name" value="Tetratricopeptide repeat domain"/>
    <property type="match status" value="2"/>
</dbReference>
<dbReference type="SMART" id="SM00028">
    <property type="entry name" value="TPR"/>
    <property type="match status" value="6"/>
</dbReference>
<reference evidence="3 4" key="1">
    <citation type="journal article" date="2019" name="Int. J. Syst. Evol. Microbiol.">
        <title>The Global Catalogue of Microorganisms (GCM) 10K type strain sequencing project: providing services to taxonomists for standard genome sequencing and annotation.</title>
        <authorList>
            <consortium name="The Broad Institute Genomics Platform"/>
            <consortium name="The Broad Institute Genome Sequencing Center for Infectious Disease"/>
            <person name="Wu L."/>
            <person name="Ma J."/>
        </authorList>
    </citation>
    <scope>NUCLEOTIDE SEQUENCE [LARGE SCALE GENOMIC DNA]</scope>
    <source>
        <strain evidence="3 4">JCM 13250</strain>
    </source>
</reference>
<dbReference type="PANTHER" id="PTHR47691">
    <property type="entry name" value="REGULATOR-RELATED"/>
    <property type="match status" value="1"/>
</dbReference>
<evidence type="ECO:0000313" key="3">
    <source>
        <dbReference type="EMBL" id="GAA1802361.1"/>
    </source>
</evidence>
<dbReference type="InterPro" id="IPR001387">
    <property type="entry name" value="Cro/C1-type_HTH"/>
</dbReference>
<feature type="repeat" description="TPR" evidence="1">
    <location>
        <begin position="578"/>
        <end position="611"/>
    </location>
</feature>
<dbReference type="SUPFAM" id="SSF52540">
    <property type="entry name" value="P-loop containing nucleoside triphosphate hydrolases"/>
    <property type="match status" value="1"/>
</dbReference>
<dbReference type="SUPFAM" id="SSF48452">
    <property type="entry name" value="TPR-like"/>
    <property type="match status" value="2"/>
</dbReference>
<dbReference type="SUPFAM" id="SSF47413">
    <property type="entry name" value="lambda repressor-like DNA-binding domains"/>
    <property type="match status" value="1"/>
</dbReference>
<dbReference type="PRINTS" id="PR00364">
    <property type="entry name" value="DISEASERSIST"/>
</dbReference>
<dbReference type="PROSITE" id="PS50943">
    <property type="entry name" value="HTH_CROC1"/>
    <property type="match status" value="1"/>
</dbReference>
<dbReference type="InterPro" id="IPR011990">
    <property type="entry name" value="TPR-like_helical_dom_sf"/>
</dbReference>
<dbReference type="PANTHER" id="PTHR47691:SF3">
    <property type="entry name" value="HTH-TYPE TRANSCRIPTIONAL REGULATOR RV0890C-RELATED"/>
    <property type="match status" value="1"/>
</dbReference>
<proteinExistence type="predicted"/>